<comment type="caution">
    <text evidence="1">The sequence shown here is derived from an EMBL/GenBank/DDBJ whole genome shotgun (WGS) entry which is preliminary data.</text>
</comment>
<evidence type="ECO:0000313" key="1">
    <source>
        <dbReference type="EMBL" id="GES51761.1"/>
    </source>
</evidence>
<name>A0ABQ0Z881_9HYPH</name>
<dbReference type="EMBL" id="BLAJ01000005">
    <property type="protein sequence ID" value="GES51761.1"/>
    <property type="molecule type" value="Genomic_DNA"/>
</dbReference>
<accession>A0ABQ0Z881</accession>
<organism evidence="1 2">
    <name type="scientific">Rhizobium dioscoreae</name>
    <dbReference type="NCBI Taxonomy" id="2653122"/>
    <lineage>
        <taxon>Bacteria</taxon>
        <taxon>Pseudomonadati</taxon>
        <taxon>Pseudomonadota</taxon>
        <taxon>Alphaproteobacteria</taxon>
        <taxon>Hyphomicrobiales</taxon>
        <taxon>Rhizobiaceae</taxon>
        <taxon>Rhizobium/Agrobacterium group</taxon>
        <taxon>Rhizobium</taxon>
    </lineage>
</organism>
<reference evidence="1 2" key="1">
    <citation type="journal article" date="2020" name="Genome Biol. Evol.">
        <title>Rhizobium dioscoreae sp. nov., a plant growth-promoting bacterium isolated from yam (Dioscorea species).</title>
        <authorList>
            <person name="Ouyabe M."/>
            <person name="Tanaka N."/>
            <person name="Shiwa Y."/>
            <person name="Fujita N."/>
            <person name="Kikuno H."/>
            <person name="Babil P."/>
            <person name="Shiwachi H."/>
        </authorList>
    </citation>
    <scope>NUCLEOTIDE SEQUENCE [LARGE SCALE GENOMIC DNA]</scope>
    <source>
        <strain evidence="1 2">S-93</strain>
    </source>
</reference>
<sequence length="75" mass="7963">MAPFLILAIRSPVQFNRLAELPLITGESLALIGHQCCHPPSLAAARAQQAKIAPAAITRGIGTEPPVSHLQVEIF</sequence>
<gene>
    <name evidence="1" type="ORF">RsS93_43750</name>
</gene>
<protein>
    <submittedName>
        <fullName evidence="1">Uncharacterized protein</fullName>
    </submittedName>
</protein>
<dbReference type="Proteomes" id="UP000390335">
    <property type="component" value="Unassembled WGS sequence"/>
</dbReference>
<proteinExistence type="predicted"/>
<keyword evidence="2" id="KW-1185">Reference proteome</keyword>
<evidence type="ECO:0000313" key="2">
    <source>
        <dbReference type="Proteomes" id="UP000390335"/>
    </source>
</evidence>